<organism evidence="9 10">
    <name type="scientific">Spizellomyces punctatus (strain DAOM BR117)</name>
    <dbReference type="NCBI Taxonomy" id="645134"/>
    <lineage>
        <taxon>Eukaryota</taxon>
        <taxon>Fungi</taxon>
        <taxon>Fungi incertae sedis</taxon>
        <taxon>Chytridiomycota</taxon>
        <taxon>Chytridiomycota incertae sedis</taxon>
        <taxon>Chytridiomycetes</taxon>
        <taxon>Spizellomycetales</taxon>
        <taxon>Spizellomycetaceae</taxon>
        <taxon>Spizellomyces</taxon>
    </lineage>
</organism>
<feature type="region of interest" description="Disordered" evidence="6">
    <location>
        <begin position="261"/>
        <end position="303"/>
    </location>
</feature>
<dbReference type="GO" id="GO:0032934">
    <property type="term" value="F:sterol binding"/>
    <property type="evidence" value="ECO:0007669"/>
    <property type="project" value="TreeGrafter"/>
</dbReference>
<feature type="domain" description="VASt" evidence="8">
    <location>
        <begin position="352"/>
        <end position="548"/>
    </location>
</feature>
<comment type="subcellular location">
    <subcellularLocation>
        <location evidence="1">Membrane</location>
        <topology evidence="1">Single-pass membrane protein</topology>
    </subcellularLocation>
</comment>
<reference evidence="9 10" key="1">
    <citation type="submission" date="2009-08" db="EMBL/GenBank/DDBJ databases">
        <title>The Genome Sequence of Spizellomyces punctatus strain DAOM BR117.</title>
        <authorList>
            <consortium name="The Broad Institute Genome Sequencing Platform"/>
            <person name="Russ C."/>
            <person name="Cuomo C."/>
            <person name="Shea T."/>
            <person name="Young S.K."/>
            <person name="Zeng Q."/>
            <person name="Koehrsen M."/>
            <person name="Haas B."/>
            <person name="Borodovsky M."/>
            <person name="Guigo R."/>
            <person name="Alvarado L."/>
            <person name="Berlin A."/>
            <person name="Bochicchio J."/>
            <person name="Borenstein D."/>
            <person name="Chapman S."/>
            <person name="Chen Z."/>
            <person name="Engels R."/>
            <person name="Freedman E."/>
            <person name="Gellesch M."/>
            <person name="Goldberg J."/>
            <person name="Griggs A."/>
            <person name="Gujja S."/>
            <person name="Heiman D."/>
            <person name="Hepburn T."/>
            <person name="Howarth C."/>
            <person name="Jen D."/>
            <person name="Larson L."/>
            <person name="Lewis B."/>
            <person name="Mehta T."/>
            <person name="Park D."/>
            <person name="Pearson M."/>
            <person name="Roberts A."/>
            <person name="Saif S."/>
            <person name="Shenoy N."/>
            <person name="Sisk P."/>
            <person name="Stolte C."/>
            <person name="Sykes S."/>
            <person name="Thomson T."/>
            <person name="Walk T."/>
            <person name="White J."/>
            <person name="Yandava C."/>
            <person name="Burger G."/>
            <person name="Gray M.W."/>
            <person name="Holland P.W.H."/>
            <person name="King N."/>
            <person name="Lang F.B.F."/>
            <person name="Roger A.J."/>
            <person name="Ruiz-Trillo I."/>
            <person name="Lander E."/>
            <person name="Nusbaum C."/>
        </authorList>
    </citation>
    <scope>NUCLEOTIDE SEQUENCE [LARGE SCALE GENOMIC DNA]</scope>
    <source>
        <strain evidence="9 10">DAOM BR117</strain>
    </source>
</reference>
<feature type="compositionally biased region" description="Low complexity" evidence="6">
    <location>
        <begin position="287"/>
        <end position="296"/>
    </location>
</feature>
<feature type="region of interest" description="Disordered" evidence="6">
    <location>
        <begin position="315"/>
        <end position="347"/>
    </location>
</feature>
<keyword evidence="5 7" id="KW-0472">Membrane</keyword>
<dbReference type="FunCoup" id="A0A0L0HL30">
    <property type="interactions" value="112"/>
</dbReference>
<dbReference type="InParanoid" id="A0A0L0HL30"/>
<dbReference type="SMART" id="SM00568">
    <property type="entry name" value="GRAM"/>
    <property type="match status" value="1"/>
</dbReference>
<feature type="region of interest" description="Disordered" evidence="6">
    <location>
        <begin position="32"/>
        <end position="54"/>
    </location>
</feature>
<keyword evidence="4 7" id="KW-1133">Transmembrane helix</keyword>
<dbReference type="PROSITE" id="PS51778">
    <property type="entry name" value="VAST"/>
    <property type="match status" value="1"/>
</dbReference>
<dbReference type="PANTHER" id="PTHR23319:SF4">
    <property type="entry name" value="GRAM DOMAIN CONTAINING 1B, ISOFORM E"/>
    <property type="match status" value="1"/>
</dbReference>
<name>A0A0L0HL30_SPIPD</name>
<evidence type="ECO:0000256" key="5">
    <source>
        <dbReference type="ARBA" id="ARBA00023136"/>
    </source>
</evidence>
<evidence type="ECO:0000313" key="10">
    <source>
        <dbReference type="Proteomes" id="UP000053201"/>
    </source>
</evidence>
<dbReference type="eggNOG" id="KOG1032">
    <property type="taxonomic scope" value="Eukaryota"/>
</dbReference>
<feature type="compositionally biased region" description="Low complexity" evidence="6">
    <location>
        <begin position="70"/>
        <end position="98"/>
    </location>
</feature>
<evidence type="ECO:0000256" key="1">
    <source>
        <dbReference type="ARBA" id="ARBA00004167"/>
    </source>
</evidence>
<evidence type="ECO:0000256" key="7">
    <source>
        <dbReference type="SAM" id="Phobius"/>
    </source>
</evidence>
<dbReference type="Pfam" id="PF16016">
    <property type="entry name" value="VASt"/>
    <property type="match status" value="1"/>
</dbReference>
<comment type="similarity">
    <text evidence="2">Belongs to the YSP2 family.</text>
</comment>
<accession>A0A0L0HL30</accession>
<dbReference type="EMBL" id="KQ257454">
    <property type="protein sequence ID" value="KND01827.1"/>
    <property type="molecule type" value="Genomic_DNA"/>
</dbReference>
<dbReference type="STRING" id="645134.A0A0L0HL30"/>
<dbReference type="GO" id="GO:0005789">
    <property type="term" value="C:endoplasmic reticulum membrane"/>
    <property type="evidence" value="ECO:0007669"/>
    <property type="project" value="TreeGrafter"/>
</dbReference>
<dbReference type="PANTHER" id="PTHR23319">
    <property type="entry name" value="GRAM DOMAIN CONTAINING 1B, ISOFORM E"/>
    <property type="match status" value="1"/>
</dbReference>
<evidence type="ECO:0000256" key="2">
    <source>
        <dbReference type="ARBA" id="ARBA00006582"/>
    </source>
</evidence>
<gene>
    <name evidence="9" type="ORF">SPPG_03617</name>
</gene>
<proteinExistence type="inferred from homology"/>
<feature type="transmembrane region" description="Helical" evidence="7">
    <location>
        <begin position="608"/>
        <end position="632"/>
    </location>
</feature>
<evidence type="ECO:0000259" key="8">
    <source>
        <dbReference type="PROSITE" id="PS51778"/>
    </source>
</evidence>
<feature type="region of interest" description="Disordered" evidence="6">
    <location>
        <begin position="1"/>
        <end position="20"/>
    </location>
</feature>
<feature type="region of interest" description="Disordered" evidence="6">
    <location>
        <begin position="566"/>
        <end position="591"/>
    </location>
</feature>
<keyword evidence="3 7" id="KW-0812">Transmembrane</keyword>
<feature type="compositionally biased region" description="Polar residues" evidence="6">
    <location>
        <begin position="34"/>
        <end position="44"/>
    </location>
</feature>
<dbReference type="OrthoDB" id="2162691at2759"/>
<dbReference type="Gene3D" id="2.30.29.30">
    <property type="entry name" value="Pleckstrin-homology domain (PH domain)/Phosphotyrosine-binding domain (PTB)"/>
    <property type="match status" value="1"/>
</dbReference>
<evidence type="ECO:0000313" key="9">
    <source>
        <dbReference type="EMBL" id="KND01827.1"/>
    </source>
</evidence>
<dbReference type="GO" id="GO:0005886">
    <property type="term" value="C:plasma membrane"/>
    <property type="evidence" value="ECO:0007669"/>
    <property type="project" value="TreeGrafter"/>
</dbReference>
<keyword evidence="10" id="KW-1185">Reference proteome</keyword>
<dbReference type="AlphaFoldDB" id="A0A0L0HL30"/>
<evidence type="ECO:0000256" key="3">
    <source>
        <dbReference type="ARBA" id="ARBA00022692"/>
    </source>
</evidence>
<dbReference type="InterPro" id="IPR051482">
    <property type="entry name" value="Cholesterol_transport"/>
</dbReference>
<protein>
    <recommendedName>
        <fullName evidence="8">VASt domain-containing protein</fullName>
    </recommendedName>
</protein>
<evidence type="ECO:0000256" key="4">
    <source>
        <dbReference type="ARBA" id="ARBA00022989"/>
    </source>
</evidence>
<dbReference type="VEuPathDB" id="FungiDB:SPPG_03617"/>
<dbReference type="RefSeq" id="XP_016609866.1">
    <property type="nucleotide sequence ID" value="XM_016751879.1"/>
</dbReference>
<dbReference type="GO" id="GO:0120015">
    <property type="term" value="F:sterol transfer activity"/>
    <property type="evidence" value="ECO:0007669"/>
    <property type="project" value="TreeGrafter"/>
</dbReference>
<dbReference type="GO" id="GO:0140268">
    <property type="term" value="C:endoplasmic reticulum-plasma membrane contact site"/>
    <property type="evidence" value="ECO:0007669"/>
    <property type="project" value="TreeGrafter"/>
</dbReference>
<feature type="region of interest" description="Disordered" evidence="6">
    <location>
        <begin position="70"/>
        <end position="100"/>
    </location>
</feature>
<dbReference type="InterPro" id="IPR031968">
    <property type="entry name" value="VASt"/>
</dbReference>
<dbReference type="GeneID" id="27687123"/>
<sequence length="653" mass="71949">MQENGSHDPPSPTWREDAPYLPFLDEVRAAGQHQRANSFISEEGTSLGRRLSSRGRRSLNRLKATLNLGSEDSSASLSADNDAHSSHSASTSNTAVHSDGQEIDPVTGVAFANERDNADFHRAYPSIDDTDRLIDDFACAWNKEGLLIQGRMWISQRHVCFKGWTQSSHICIQLAKVKSIEKRNIALVIPNSMEIETERGKYFFASFFNRDTTYDLLTKLWRNNMSSTSSRDSADDEIDESCTCDGLGTCESCFTKAKLNGRRGSEDARGRPLLRKLGIGQRDKSSTSENASTESSPQISSVAKAAEVGSPILTLTTAEGENIAPPTPPDSPPRARSEQPAAQCQCGEEHRRMRTILDNTYPVRVEDLWTMWFSPKSDDGDWYGRFLVHNRKVKDLAIGPWVAPDDVSEAKPLPIPSGNSAYSPSMADAEVGWHRKLEYIMPLTGPIGPKQTKCIVDEQIVAKQDGAICLQSRAVTPDVPSGQAFHVITRICLLHTPPASTHVVVSTEVVFTKSSWIRAAIEKATPEGQSKFFKELDLAFTAEFTKKHAHKKHIKKPVHHTIIKSHLRGHSPSPSPFTPSSSLPPERQEQPNQHVIPLLSGSSLEPNLTFMVFAVLIVAVLLSLSMQAVALYKVVGILEKVEARVGEACGRVL</sequence>
<dbReference type="OMA" id="DWIHLLQ"/>
<evidence type="ECO:0000256" key="6">
    <source>
        <dbReference type="SAM" id="MobiDB-lite"/>
    </source>
</evidence>
<dbReference type="InterPro" id="IPR011993">
    <property type="entry name" value="PH-like_dom_sf"/>
</dbReference>
<dbReference type="InterPro" id="IPR004182">
    <property type="entry name" value="GRAM"/>
</dbReference>
<dbReference type="Proteomes" id="UP000053201">
    <property type="component" value="Unassembled WGS sequence"/>
</dbReference>
<dbReference type="GO" id="GO:0032366">
    <property type="term" value="P:intracellular sterol transport"/>
    <property type="evidence" value="ECO:0007669"/>
    <property type="project" value="TreeGrafter"/>
</dbReference>
<dbReference type="CDD" id="cd13220">
    <property type="entry name" value="PH-GRAM_GRAMDC"/>
    <property type="match status" value="1"/>
</dbReference>
<dbReference type="Pfam" id="PF02893">
    <property type="entry name" value="GRAM"/>
    <property type="match status" value="1"/>
</dbReference>